<name>A0A645AX12_9ZZZZ</name>
<dbReference type="InterPro" id="IPR050465">
    <property type="entry name" value="UPF0194_transport"/>
</dbReference>
<evidence type="ECO:0000256" key="3">
    <source>
        <dbReference type="SAM" id="Coils"/>
    </source>
</evidence>
<reference evidence="5" key="1">
    <citation type="submission" date="2019-08" db="EMBL/GenBank/DDBJ databases">
        <authorList>
            <person name="Kucharzyk K."/>
            <person name="Murdoch R.W."/>
            <person name="Higgins S."/>
            <person name="Loffler F."/>
        </authorList>
    </citation>
    <scope>NUCLEOTIDE SEQUENCE</scope>
</reference>
<evidence type="ECO:0000313" key="5">
    <source>
        <dbReference type="EMBL" id="MPM57700.1"/>
    </source>
</evidence>
<dbReference type="Gene3D" id="2.40.30.170">
    <property type="match status" value="1"/>
</dbReference>
<dbReference type="Pfam" id="PF25975">
    <property type="entry name" value="CzcB_C"/>
    <property type="match status" value="1"/>
</dbReference>
<feature type="coiled-coil region" evidence="3">
    <location>
        <begin position="80"/>
        <end position="134"/>
    </location>
</feature>
<evidence type="ECO:0000259" key="4">
    <source>
        <dbReference type="Pfam" id="PF25975"/>
    </source>
</evidence>
<evidence type="ECO:0000256" key="2">
    <source>
        <dbReference type="ARBA" id="ARBA00023054"/>
    </source>
</evidence>
<dbReference type="AlphaFoldDB" id="A0A645AX12"/>
<comment type="caution">
    <text evidence="5">The sequence shown here is derived from an EMBL/GenBank/DDBJ whole genome shotgun (WGS) entry which is preliminary data.</text>
</comment>
<organism evidence="5">
    <name type="scientific">bioreactor metagenome</name>
    <dbReference type="NCBI Taxonomy" id="1076179"/>
    <lineage>
        <taxon>unclassified sequences</taxon>
        <taxon>metagenomes</taxon>
        <taxon>ecological metagenomes</taxon>
    </lineage>
</organism>
<dbReference type="EMBL" id="VSSQ01016401">
    <property type="protein sequence ID" value="MPM57700.1"/>
    <property type="molecule type" value="Genomic_DNA"/>
</dbReference>
<dbReference type="Gene3D" id="2.40.420.20">
    <property type="match status" value="1"/>
</dbReference>
<dbReference type="InterPro" id="IPR058649">
    <property type="entry name" value="CzcB_C"/>
</dbReference>
<protein>
    <recommendedName>
        <fullName evidence="4">CzcB-like C-terminal circularly permuted SH3-like domain-containing protein</fullName>
    </recommendedName>
</protein>
<dbReference type="PANTHER" id="PTHR32347">
    <property type="entry name" value="EFFLUX SYSTEM COMPONENT YKNX-RELATED"/>
    <property type="match status" value="1"/>
</dbReference>
<accession>A0A645AX12</accession>
<feature type="coiled-coil region" evidence="3">
    <location>
        <begin position="19"/>
        <end position="53"/>
    </location>
</feature>
<keyword evidence="2 3" id="KW-0175">Coiled coil</keyword>
<gene>
    <name evidence="5" type="ORF">SDC9_104523</name>
</gene>
<comment type="subcellular location">
    <subcellularLocation>
        <location evidence="1">Cell envelope</location>
    </subcellularLocation>
</comment>
<dbReference type="GO" id="GO:0030313">
    <property type="term" value="C:cell envelope"/>
    <property type="evidence" value="ECO:0007669"/>
    <property type="project" value="UniProtKB-SubCell"/>
</dbReference>
<proteinExistence type="predicted"/>
<evidence type="ECO:0000256" key="1">
    <source>
        <dbReference type="ARBA" id="ARBA00004196"/>
    </source>
</evidence>
<feature type="domain" description="CzcB-like C-terminal circularly permuted SH3-like" evidence="4">
    <location>
        <begin position="323"/>
        <end position="376"/>
    </location>
</feature>
<sequence>MVSVGEEVKENQQLAKLSVENIDEQIKKLTDDLKKSEDTYNQASNNKEIQQTNSLTSWQDKTNSTKAIYESKKSELDKSISNLTTTITAKKQRITELEELIKNGEEAVPIDPNLDAYKKELVEITKQLGETETELSTAIHNLELLNSNRQTEINAENESKKSYDYVQNESNHNSDIAIDAAKREVDRLYGELSKVNKLKKDPYLYAGSQGIVTEINYKENVLVDLSSPGIVIGDINKKEVLVSVDQNAIIKIEEGQKVEVQFSAYGDTIFYGTVKSRDLVGKNKNGTIQFDVYVEIDSQDKEILPEMTCSTKFISKEVKDIIKLSNKAIQLIEGIQYVDVKLTDGTIERREIKTGFSDGKTSEIIEGLSEGDVVVVES</sequence>
<dbReference type="PANTHER" id="PTHR32347:SF14">
    <property type="entry name" value="EFFLUX SYSTEM COMPONENT YKNX-RELATED"/>
    <property type="match status" value="1"/>
</dbReference>